<dbReference type="AlphaFoldDB" id="E7C1V2"/>
<protein>
    <submittedName>
        <fullName evidence="1">Uncharacterized protein</fullName>
    </submittedName>
</protein>
<evidence type="ECO:0000313" key="1">
    <source>
        <dbReference type="EMBL" id="ADI21426.1"/>
    </source>
</evidence>
<sequence>MWYIFEHSGTVVMLCSSIRNSLQDKKTATLWMLSLFLFLTIPTHHSSS</sequence>
<reference evidence="1" key="1">
    <citation type="submission" date="2010-01" db="EMBL/GenBank/DDBJ databases">
        <title>Genome fragments of uncultured bacteria from the North Pacific subtropical Gyre.</title>
        <authorList>
            <person name="Pham V.D."/>
            <person name="Delong E.F."/>
        </authorList>
    </citation>
    <scope>NUCLEOTIDE SEQUENCE</scope>
</reference>
<accession>E7C1V2</accession>
<proteinExistence type="predicted"/>
<dbReference type="EMBL" id="GU567954">
    <property type="protein sequence ID" value="ADI21426.1"/>
    <property type="molecule type" value="Genomic_DNA"/>
</dbReference>
<organism evidence="1">
    <name type="scientific">uncultured gamma proteobacterium HF0010_26J14</name>
    <dbReference type="NCBI Taxonomy" id="723564"/>
    <lineage>
        <taxon>Bacteria</taxon>
        <taxon>Pseudomonadati</taxon>
        <taxon>Pseudomonadota</taxon>
        <taxon>Gammaproteobacteria</taxon>
        <taxon>environmental samples</taxon>
    </lineage>
</organism>
<name>E7C1V2_9GAMM</name>